<accession>A0A8J9USU8</accession>
<keyword evidence="2" id="KW-0732">Signal</keyword>
<dbReference type="PANTHER" id="PTHR39960:SF1">
    <property type="entry name" value="LD34147P"/>
    <property type="match status" value="1"/>
</dbReference>
<dbReference type="EMBL" id="OV170225">
    <property type="protein sequence ID" value="CAH0725568.1"/>
    <property type="molecule type" value="Genomic_DNA"/>
</dbReference>
<gene>
    <name evidence="3" type="ORF">BINO364_LOCUS11139</name>
</gene>
<dbReference type="PANTHER" id="PTHR39960">
    <property type="entry name" value="LD34147P"/>
    <property type="match status" value="1"/>
</dbReference>
<organism evidence="3 4">
    <name type="scientific">Brenthis ino</name>
    <name type="common">lesser marbled fritillary</name>
    <dbReference type="NCBI Taxonomy" id="405034"/>
    <lineage>
        <taxon>Eukaryota</taxon>
        <taxon>Metazoa</taxon>
        <taxon>Ecdysozoa</taxon>
        <taxon>Arthropoda</taxon>
        <taxon>Hexapoda</taxon>
        <taxon>Insecta</taxon>
        <taxon>Pterygota</taxon>
        <taxon>Neoptera</taxon>
        <taxon>Endopterygota</taxon>
        <taxon>Lepidoptera</taxon>
        <taxon>Glossata</taxon>
        <taxon>Ditrysia</taxon>
        <taxon>Papilionoidea</taxon>
        <taxon>Nymphalidae</taxon>
        <taxon>Heliconiinae</taxon>
        <taxon>Argynnini</taxon>
        <taxon>Brenthis</taxon>
    </lineage>
</organism>
<protein>
    <recommendedName>
        <fullName evidence="5">Paramyosin</fullName>
    </recommendedName>
</protein>
<evidence type="ECO:0000313" key="3">
    <source>
        <dbReference type="EMBL" id="CAH0725568.1"/>
    </source>
</evidence>
<feature type="coiled-coil region" evidence="1">
    <location>
        <begin position="202"/>
        <end position="271"/>
    </location>
</feature>
<name>A0A8J9USU8_9NEOP</name>
<reference evidence="3" key="1">
    <citation type="submission" date="2021-12" db="EMBL/GenBank/DDBJ databases">
        <authorList>
            <person name="Martin H S."/>
        </authorList>
    </citation>
    <scope>NUCLEOTIDE SEQUENCE</scope>
</reference>
<dbReference type="GO" id="GO:0005886">
    <property type="term" value="C:plasma membrane"/>
    <property type="evidence" value="ECO:0007669"/>
    <property type="project" value="TreeGrafter"/>
</dbReference>
<proteinExistence type="predicted"/>
<dbReference type="Proteomes" id="UP000838878">
    <property type="component" value="Chromosome 5"/>
</dbReference>
<keyword evidence="4" id="KW-1185">Reference proteome</keyword>
<sequence length="548" mass="62194">MAIFSTRLLWVAAAVLLVASDTHARNVTHEDIRDAMMSLVHMFRISEDKLERHEYREKALGEQLKKMIAGLEKKHRNLESLKGTISRLDDRLYNVENIFLQKEEREKETQKKTNEALDEIKKSLQSLTALVIENTKSSVTTEIDNSLTTNENSLSKRLDTTDAKLNAVRLEIEALKKSLSKDALQAMCLEVVPDVNPFERHISETEKLLNKYELKLNEYNGTASKVQTDFVPLSEVSLADEAWHSKMTEVIERQEKDISKIQQLLSDAESMWKDLPRLADLQRSTNYTLEGLAELKSNLSGEQEKSVAKINMKLHEMGDRLVATNEDIQQSLTQGNTMSERAFTDIQHSYDTLRTELQAFSKNEHVLQQTADNVLANKKRIEYGVHQISLEVSELIRAQGNLLNKSIGQRFDNIESSMITNQTNSFNNLTNKIETQMSQVWRQIGIMYQQLTANRASLDKLTEQTVLYVNGSTATLDSMKDKVGTISTHMTEMDDNLNYLLGRLSLVTQEFSQIKTGLGEALEKAKTSLSAVKKEIEDSGPGPHRTEE</sequence>
<feature type="non-terminal residue" evidence="3">
    <location>
        <position position="548"/>
    </location>
</feature>
<keyword evidence="1" id="KW-0175">Coiled coil</keyword>
<evidence type="ECO:0000256" key="1">
    <source>
        <dbReference type="SAM" id="Coils"/>
    </source>
</evidence>
<evidence type="ECO:0008006" key="5">
    <source>
        <dbReference type="Google" id="ProtNLM"/>
    </source>
</evidence>
<evidence type="ECO:0000256" key="2">
    <source>
        <dbReference type="SAM" id="SignalP"/>
    </source>
</evidence>
<feature type="signal peptide" evidence="2">
    <location>
        <begin position="1"/>
        <end position="24"/>
    </location>
</feature>
<evidence type="ECO:0000313" key="4">
    <source>
        <dbReference type="Proteomes" id="UP000838878"/>
    </source>
</evidence>
<feature type="chain" id="PRO_5035455859" description="Paramyosin" evidence="2">
    <location>
        <begin position="25"/>
        <end position="548"/>
    </location>
</feature>
<feature type="coiled-coil region" evidence="1">
    <location>
        <begin position="61"/>
        <end position="120"/>
    </location>
</feature>
<dbReference type="OrthoDB" id="8190635at2759"/>
<dbReference type="AlphaFoldDB" id="A0A8J9USU8"/>